<sequence length="110" mass="12755">MHSQKHLTKLLKNLSLAQIKNVKVEFNPFHSKTRSIREFLFQISAQRVRETNNKCSLKIDVKSDGSDPNVDVKFVDGHKLQINTRNLTTYEIANLFSEHCLKRTENKAET</sequence>
<dbReference type="InterPro" id="IPR019716">
    <property type="entry name" value="Ribosomal_mL53"/>
</dbReference>
<accession>A0A8S4MYC2</accession>
<keyword evidence="4" id="KW-0689">Ribosomal protein</keyword>
<dbReference type="Proteomes" id="UP000749559">
    <property type="component" value="Unassembled WGS sequence"/>
</dbReference>
<evidence type="ECO:0000313" key="10">
    <source>
        <dbReference type="Proteomes" id="UP000749559"/>
    </source>
</evidence>
<organism evidence="9 10">
    <name type="scientific">Owenia fusiformis</name>
    <name type="common">Polychaete worm</name>
    <dbReference type="NCBI Taxonomy" id="6347"/>
    <lineage>
        <taxon>Eukaryota</taxon>
        <taxon>Metazoa</taxon>
        <taxon>Spiralia</taxon>
        <taxon>Lophotrochozoa</taxon>
        <taxon>Annelida</taxon>
        <taxon>Polychaeta</taxon>
        <taxon>Sedentaria</taxon>
        <taxon>Canalipalpata</taxon>
        <taxon>Sabellida</taxon>
        <taxon>Oweniida</taxon>
        <taxon>Oweniidae</taxon>
        <taxon>Owenia</taxon>
    </lineage>
</organism>
<name>A0A8S4MYC2_OWEFU</name>
<dbReference type="EMBL" id="CAIIXF020000001">
    <property type="protein sequence ID" value="CAH1773935.1"/>
    <property type="molecule type" value="Genomic_DNA"/>
</dbReference>
<proteinExistence type="inferred from homology"/>
<dbReference type="InterPro" id="IPR052473">
    <property type="entry name" value="mtLSU_mL53"/>
</dbReference>
<evidence type="ECO:0000256" key="8">
    <source>
        <dbReference type="ARBA" id="ARBA00042721"/>
    </source>
</evidence>
<dbReference type="AlphaFoldDB" id="A0A8S4MYC2"/>
<keyword evidence="3" id="KW-0809">Transit peptide</keyword>
<evidence type="ECO:0000256" key="3">
    <source>
        <dbReference type="ARBA" id="ARBA00022946"/>
    </source>
</evidence>
<evidence type="ECO:0000256" key="2">
    <source>
        <dbReference type="ARBA" id="ARBA00005557"/>
    </source>
</evidence>
<comment type="caution">
    <text evidence="9">The sequence shown here is derived from an EMBL/GenBank/DDBJ whole genome shotgun (WGS) entry which is preliminary data.</text>
</comment>
<comment type="subcellular location">
    <subcellularLocation>
        <location evidence="1">Mitochondrion</location>
    </subcellularLocation>
</comment>
<dbReference type="PANTHER" id="PTHR33618:SF1">
    <property type="entry name" value="LARGE RIBOSOMAL SUBUNIT PROTEIN ML53"/>
    <property type="match status" value="1"/>
</dbReference>
<dbReference type="OrthoDB" id="6618793at2759"/>
<evidence type="ECO:0000256" key="7">
    <source>
        <dbReference type="ARBA" id="ARBA00035180"/>
    </source>
</evidence>
<evidence type="ECO:0000313" key="9">
    <source>
        <dbReference type="EMBL" id="CAH1773935.1"/>
    </source>
</evidence>
<reference evidence="9" key="1">
    <citation type="submission" date="2022-03" db="EMBL/GenBank/DDBJ databases">
        <authorList>
            <person name="Martin C."/>
        </authorList>
    </citation>
    <scope>NUCLEOTIDE SEQUENCE</scope>
</reference>
<keyword evidence="5" id="KW-0496">Mitochondrion</keyword>
<keyword evidence="6" id="KW-0687">Ribonucleoprotein</keyword>
<evidence type="ECO:0000256" key="1">
    <source>
        <dbReference type="ARBA" id="ARBA00004173"/>
    </source>
</evidence>
<dbReference type="Gene3D" id="3.40.30.10">
    <property type="entry name" value="Glutaredoxin"/>
    <property type="match status" value="1"/>
</dbReference>
<evidence type="ECO:0000256" key="6">
    <source>
        <dbReference type="ARBA" id="ARBA00023274"/>
    </source>
</evidence>
<evidence type="ECO:0000256" key="4">
    <source>
        <dbReference type="ARBA" id="ARBA00022980"/>
    </source>
</evidence>
<dbReference type="Pfam" id="PF10780">
    <property type="entry name" value="MRP_L53"/>
    <property type="match status" value="1"/>
</dbReference>
<comment type="similarity">
    <text evidence="2">Belongs to the mitochondrion-specific ribosomal protein mL53 family.</text>
</comment>
<dbReference type="GO" id="GO:0005762">
    <property type="term" value="C:mitochondrial large ribosomal subunit"/>
    <property type="evidence" value="ECO:0007669"/>
    <property type="project" value="TreeGrafter"/>
</dbReference>
<gene>
    <name evidence="9" type="ORF">OFUS_LOCUS1464</name>
</gene>
<keyword evidence="10" id="KW-1185">Reference proteome</keyword>
<protein>
    <recommendedName>
        <fullName evidence="7">Large ribosomal subunit protein mL53</fullName>
    </recommendedName>
    <alternativeName>
        <fullName evidence="8">39S ribosomal protein L53, mitochondrial</fullName>
    </alternativeName>
</protein>
<evidence type="ECO:0000256" key="5">
    <source>
        <dbReference type="ARBA" id="ARBA00023128"/>
    </source>
</evidence>
<dbReference type="PANTHER" id="PTHR33618">
    <property type="entry name" value="39S RIBOSOMAL PROTEIN L53, MITOCHONDRIAL"/>
    <property type="match status" value="1"/>
</dbReference>